<proteinExistence type="predicted"/>
<dbReference type="AlphaFoldDB" id="A0A2K0W8H8"/>
<dbReference type="Proteomes" id="UP000236664">
    <property type="component" value="Unassembled WGS sequence"/>
</dbReference>
<evidence type="ECO:0000313" key="3">
    <source>
        <dbReference type="Proteomes" id="UP000236664"/>
    </source>
</evidence>
<evidence type="ECO:0000313" key="2">
    <source>
        <dbReference type="EMBL" id="PNP78554.1"/>
    </source>
</evidence>
<feature type="compositionally biased region" description="Basic and acidic residues" evidence="1">
    <location>
        <begin position="118"/>
        <end position="127"/>
    </location>
</feature>
<evidence type="ECO:0000256" key="1">
    <source>
        <dbReference type="SAM" id="MobiDB-lite"/>
    </source>
</evidence>
<dbReference type="OrthoDB" id="5102540at2759"/>
<name>A0A2K0W8H8_GIBNY</name>
<dbReference type="EMBL" id="MTQA01000103">
    <property type="protein sequence ID" value="PNP78554.1"/>
    <property type="molecule type" value="Genomic_DNA"/>
</dbReference>
<accession>A0A2K0W8H8</accession>
<gene>
    <name evidence="2" type="ORF">FNYG_08102</name>
</gene>
<keyword evidence="3" id="KW-1185">Reference proteome</keyword>
<protein>
    <submittedName>
        <fullName evidence="2">Uncharacterized protein</fullName>
    </submittedName>
</protein>
<feature type="region of interest" description="Disordered" evidence="1">
    <location>
        <begin position="1"/>
        <end position="127"/>
    </location>
</feature>
<comment type="caution">
    <text evidence="2">The sequence shown here is derived from an EMBL/GenBank/DDBJ whole genome shotgun (WGS) entry which is preliminary data.</text>
</comment>
<sequence length="144" mass="15547">MAPRQPHRKRRNNSRTPSHGPRTPSSESTTAGSSPPQTPWSSDFEEQDATSRSSTRSSKSASFDTQSSSDTSWPSSGSSNPSMAEIETFKMNVEDSSAPPLKDVDTSSSGIAAQLPADRAKPEDKSDDHGYVLETILLNHLKVL</sequence>
<feature type="compositionally biased region" description="Basic residues" evidence="1">
    <location>
        <begin position="1"/>
        <end position="13"/>
    </location>
</feature>
<feature type="compositionally biased region" description="Polar residues" evidence="1">
    <location>
        <begin position="23"/>
        <end position="41"/>
    </location>
</feature>
<organism evidence="2 3">
    <name type="scientific">Gibberella nygamai</name>
    <name type="common">Bean root rot disease fungus</name>
    <name type="synonym">Fusarium nygamai</name>
    <dbReference type="NCBI Taxonomy" id="42673"/>
    <lineage>
        <taxon>Eukaryota</taxon>
        <taxon>Fungi</taxon>
        <taxon>Dikarya</taxon>
        <taxon>Ascomycota</taxon>
        <taxon>Pezizomycotina</taxon>
        <taxon>Sordariomycetes</taxon>
        <taxon>Hypocreomycetidae</taxon>
        <taxon>Hypocreales</taxon>
        <taxon>Nectriaceae</taxon>
        <taxon>Fusarium</taxon>
        <taxon>Fusarium fujikuroi species complex</taxon>
    </lineage>
</organism>
<reference evidence="2 3" key="1">
    <citation type="submission" date="2017-06" db="EMBL/GenBank/DDBJ databases">
        <title>Genome of Fusarium nygamai isolate CS10214.</title>
        <authorList>
            <person name="Gardiner D.M."/>
            <person name="Obanor F."/>
            <person name="Kazan K."/>
        </authorList>
    </citation>
    <scope>NUCLEOTIDE SEQUENCE [LARGE SCALE GENOMIC DNA]</scope>
    <source>
        <strain evidence="2 3">CS10214</strain>
    </source>
</reference>
<feature type="compositionally biased region" description="Low complexity" evidence="1">
    <location>
        <begin position="50"/>
        <end position="82"/>
    </location>
</feature>